<dbReference type="InterPro" id="IPR011990">
    <property type="entry name" value="TPR-like_helical_dom_sf"/>
</dbReference>
<name>A0A6A3APB2_HIBSY</name>
<organism evidence="3 4">
    <name type="scientific">Hibiscus syriacus</name>
    <name type="common">Rose of Sharon</name>
    <dbReference type="NCBI Taxonomy" id="106335"/>
    <lineage>
        <taxon>Eukaryota</taxon>
        <taxon>Viridiplantae</taxon>
        <taxon>Streptophyta</taxon>
        <taxon>Embryophyta</taxon>
        <taxon>Tracheophyta</taxon>
        <taxon>Spermatophyta</taxon>
        <taxon>Magnoliopsida</taxon>
        <taxon>eudicotyledons</taxon>
        <taxon>Gunneridae</taxon>
        <taxon>Pentapetalae</taxon>
        <taxon>rosids</taxon>
        <taxon>malvids</taxon>
        <taxon>Malvales</taxon>
        <taxon>Malvaceae</taxon>
        <taxon>Malvoideae</taxon>
        <taxon>Hibiscus</taxon>
    </lineage>
</organism>
<dbReference type="AlphaFoldDB" id="A0A6A3APB2"/>
<dbReference type="PROSITE" id="PS50878">
    <property type="entry name" value="RT_POL"/>
    <property type="match status" value="1"/>
</dbReference>
<evidence type="ECO:0000313" key="4">
    <source>
        <dbReference type="Proteomes" id="UP000436088"/>
    </source>
</evidence>
<keyword evidence="1" id="KW-0802">TPR repeat</keyword>
<dbReference type="SUPFAM" id="SSF56672">
    <property type="entry name" value="DNA/RNA polymerases"/>
    <property type="match status" value="1"/>
</dbReference>
<protein>
    <recommendedName>
        <fullName evidence="2">Reverse transcriptase domain-containing protein</fullName>
    </recommendedName>
</protein>
<dbReference type="EMBL" id="VEPZ02000970">
    <property type="protein sequence ID" value="KAE8706464.1"/>
    <property type="molecule type" value="Genomic_DNA"/>
</dbReference>
<feature type="domain" description="Reverse transcriptase" evidence="2">
    <location>
        <begin position="215"/>
        <end position="495"/>
    </location>
</feature>
<dbReference type="CDD" id="cd06222">
    <property type="entry name" value="RNase_H_like"/>
    <property type="match status" value="1"/>
</dbReference>
<evidence type="ECO:0000313" key="3">
    <source>
        <dbReference type="EMBL" id="KAE8706464.1"/>
    </source>
</evidence>
<dbReference type="PANTHER" id="PTHR33116:SF75">
    <property type="entry name" value="RIBONUCLEASE H PROTEIN"/>
    <property type="match status" value="1"/>
</dbReference>
<dbReference type="Gene3D" id="1.25.40.10">
    <property type="entry name" value="Tetratricopeptide repeat domain"/>
    <property type="match status" value="1"/>
</dbReference>
<dbReference type="Pfam" id="PF00078">
    <property type="entry name" value="RVT_1"/>
    <property type="match status" value="1"/>
</dbReference>
<dbReference type="Proteomes" id="UP000436088">
    <property type="component" value="Unassembled WGS sequence"/>
</dbReference>
<dbReference type="GO" id="GO:0003676">
    <property type="term" value="F:nucleic acid binding"/>
    <property type="evidence" value="ECO:0007669"/>
    <property type="project" value="InterPro"/>
</dbReference>
<dbReference type="Pfam" id="PF13966">
    <property type="entry name" value="zf-RVT"/>
    <property type="match status" value="1"/>
</dbReference>
<proteinExistence type="predicted"/>
<accession>A0A6A3APB2</accession>
<dbReference type="SUPFAM" id="SSF53098">
    <property type="entry name" value="Ribonuclease H-like"/>
    <property type="match status" value="1"/>
</dbReference>
<dbReference type="PANTHER" id="PTHR33116">
    <property type="entry name" value="REVERSE TRANSCRIPTASE ZINC-BINDING DOMAIN-CONTAINING PROTEIN-RELATED-RELATED"/>
    <property type="match status" value="1"/>
</dbReference>
<dbReference type="InterPro" id="IPR000477">
    <property type="entry name" value="RT_dom"/>
</dbReference>
<gene>
    <name evidence="3" type="ORF">F3Y22_tig00110393pilonHSYRG00236</name>
</gene>
<dbReference type="GO" id="GO:0004523">
    <property type="term" value="F:RNA-DNA hybrid ribonuclease activity"/>
    <property type="evidence" value="ECO:0007669"/>
    <property type="project" value="InterPro"/>
</dbReference>
<dbReference type="InterPro" id="IPR002156">
    <property type="entry name" value="RNaseH_domain"/>
</dbReference>
<dbReference type="SUPFAM" id="SSF48452">
    <property type="entry name" value="TPR-like"/>
    <property type="match status" value="1"/>
</dbReference>
<dbReference type="InterPro" id="IPR036397">
    <property type="entry name" value="RNaseH_sf"/>
</dbReference>
<dbReference type="InterPro" id="IPR044730">
    <property type="entry name" value="RNase_H-like_dom_plant"/>
</dbReference>
<dbReference type="Pfam" id="PF13456">
    <property type="entry name" value="RVT_3"/>
    <property type="match status" value="1"/>
</dbReference>
<evidence type="ECO:0000259" key="2">
    <source>
        <dbReference type="PROSITE" id="PS50878"/>
    </source>
</evidence>
<comment type="caution">
    <text evidence="3">The sequence shown here is derived from an EMBL/GenBank/DDBJ whole genome shotgun (WGS) entry which is preliminary data.</text>
</comment>
<sequence>MEKLKCLVPESLKRRVAESSIDDLPSLSSSLLQYFLSLPQFHQLISDLAAQPSAQAGLCAKNKDAALELKQKGNQCYSSGDHSQALSCYSQALRLAPIDAHGTGKNLKMGLPMESLRDCNRALEISPSYPKRVETEDKGRGMISQFDIPEASLIHTEETYAVSLLLEKEFKEEEIWDTINSCDSNKALGPDGLNMGFFKKFWPYLKRDILKFFHNFFLGKEWENGINHSFITLIPKGSNIRGLDDFRPISLVGGMYKILSKCLSRRLRGCIKDIISDSQFAFIPGRQILDFSFIANEGINLWRKKGLKACVFKVDFKKAYDTVDWDILFKVLDKMGFGSKWCSWIRMCVSTASMSVLANGVPTDEFSLSRGLRQGCSLSPLLFNLVGELLSLLIIQAVQSGLFCGLTIGKDENVVNLSHLQFADDLIIFCNASKTQILNVKRVLRVFEVMSGLKLNLTKSKLFGINVTEELVTQWANAIGCLVGHFPSEYLGLPLGVKRNSQQMWDPIVQKFYNKLTGWKAKTLSMASRLVLLKAILCSLPTYYMSLFKIPVSVYNKLNAIMARFLWGGGVEVKKIHWVNWSTVCSNKRVGGLGVVDLNYMNRALLGKWSWRFANDCDSVWKKVICSKYNLDSSSLSINEKLHTNASWIWKSMVNNHFNEDHFGTKFRSLFNIKVGNGGSIRFWFDRWALDSPLKVVFQRLFALSINKNGKLNEFGEFRSSGWVWHIQLRRNLSEWELDQFVELMAVIHNFTLYNEMSDGMVWRGNGEGIFSVNSCLKSCCPVLTADPFWMKHIWRGLVPPRVEIFMWQVVYQRLPVKLELQKRGVSTIVDVACPLCKKVDGSSSHVFLTCSFAWSVWNNFLRFWGVCSVLQADAKSFLLAWGDLVPNSIIWTFIPGVVFWTIWKCRNAIVFDKGSLDQIDMFFMARCRLAAWFLAVYKETSILKDCLICDPSLGDCCAISRSSIIKIKAWTRPPKGYIKLNVDAAATADWRKSGVGGILRMENGSMVGSFQEASGLGPPILIELMSIKKGLIFFASIQRRFEDRLIVESDSKVAVDWIKNYDRCPNVYVDLVYEIITKLRGLGGIIQWVARSANVEADALAKAGIG</sequence>
<dbReference type="InterPro" id="IPR019734">
    <property type="entry name" value="TPR_rpt"/>
</dbReference>
<evidence type="ECO:0000256" key="1">
    <source>
        <dbReference type="PROSITE-ProRule" id="PRU00339"/>
    </source>
</evidence>
<keyword evidence="4" id="KW-1185">Reference proteome</keyword>
<dbReference type="CDD" id="cd01650">
    <property type="entry name" value="RT_nLTR_like"/>
    <property type="match status" value="1"/>
</dbReference>
<feature type="repeat" description="TPR" evidence="1">
    <location>
        <begin position="66"/>
        <end position="99"/>
    </location>
</feature>
<dbReference type="InterPro" id="IPR026960">
    <property type="entry name" value="RVT-Znf"/>
</dbReference>
<dbReference type="SMART" id="SM00028">
    <property type="entry name" value="TPR"/>
    <property type="match status" value="1"/>
</dbReference>
<dbReference type="InterPro" id="IPR043502">
    <property type="entry name" value="DNA/RNA_pol_sf"/>
</dbReference>
<dbReference type="InterPro" id="IPR012337">
    <property type="entry name" value="RNaseH-like_sf"/>
</dbReference>
<dbReference type="PROSITE" id="PS50005">
    <property type="entry name" value="TPR"/>
    <property type="match status" value="1"/>
</dbReference>
<dbReference type="Gene3D" id="3.30.420.10">
    <property type="entry name" value="Ribonuclease H-like superfamily/Ribonuclease H"/>
    <property type="match status" value="1"/>
</dbReference>
<reference evidence="3" key="1">
    <citation type="submission" date="2019-09" db="EMBL/GenBank/DDBJ databases">
        <title>Draft genome information of white flower Hibiscus syriacus.</title>
        <authorList>
            <person name="Kim Y.-M."/>
        </authorList>
    </citation>
    <scope>NUCLEOTIDE SEQUENCE [LARGE SCALE GENOMIC DNA]</scope>
    <source>
        <strain evidence="3">YM2019G1</strain>
    </source>
</reference>